<gene>
    <name evidence="1" type="ORF">EVAR_66742_1</name>
</gene>
<evidence type="ECO:0000313" key="1">
    <source>
        <dbReference type="EMBL" id="GBP02728.1"/>
    </source>
</evidence>
<evidence type="ECO:0000313" key="2">
    <source>
        <dbReference type="Proteomes" id="UP000299102"/>
    </source>
</evidence>
<reference evidence="1 2" key="1">
    <citation type="journal article" date="2019" name="Commun. Biol.">
        <title>The bagworm genome reveals a unique fibroin gene that provides high tensile strength.</title>
        <authorList>
            <person name="Kono N."/>
            <person name="Nakamura H."/>
            <person name="Ohtoshi R."/>
            <person name="Tomita M."/>
            <person name="Numata K."/>
            <person name="Arakawa K."/>
        </authorList>
    </citation>
    <scope>NUCLEOTIDE SEQUENCE [LARGE SCALE GENOMIC DNA]</scope>
</reference>
<protein>
    <submittedName>
        <fullName evidence="1">Uncharacterized protein</fullName>
    </submittedName>
</protein>
<keyword evidence="2" id="KW-1185">Reference proteome</keyword>
<accession>A0A4C1SND1</accession>
<organism evidence="1 2">
    <name type="scientific">Eumeta variegata</name>
    <name type="common">Bagworm moth</name>
    <name type="synonym">Eumeta japonica</name>
    <dbReference type="NCBI Taxonomy" id="151549"/>
    <lineage>
        <taxon>Eukaryota</taxon>
        <taxon>Metazoa</taxon>
        <taxon>Ecdysozoa</taxon>
        <taxon>Arthropoda</taxon>
        <taxon>Hexapoda</taxon>
        <taxon>Insecta</taxon>
        <taxon>Pterygota</taxon>
        <taxon>Neoptera</taxon>
        <taxon>Endopterygota</taxon>
        <taxon>Lepidoptera</taxon>
        <taxon>Glossata</taxon>
        <taxon>Ditrysia</taxon>
        <taxon>Tineoidea</taxon>
        <taxon>Psychidae</taxon>
        <taxon>Oiketicinae</taxon>
        <taxon>Eumeta</taxon>
    </lineage>
</organism>
<dbReference type="AlphaFoldDB" id="A0A4C1SND1"/>
<dbReference type="EMBL" id="BGZK01003578">
    <property type="protein sequence ID" value="GBP02728.1"/>
    <property type="molecule type" value="Genomic_DNA"/>
</dbReference>
<name>A0A4C1SND1_EUMVA</name>
<dbReference type="OrthoDB" id="10017160at2759"/>
<dbReference type="Proteomes" id="UP000299102">
    <property type="component" value="Unassembled WGS sequence"/>
</dbReference>
<sequence length="92" mass="10709">MIFYDFRSSLSPQDCPAHLQNAFGREVPRFSTVRRWYARVIVAVLLFIIKFVKGPTLTAITEENLAAVRQLIEETDISPMRFEDTCELMKRN</sequence>
<proteinExistence type="predicted"/>
<comment type="caution">
    <text evidence="1">The sequence shown here is derived from an EMBL/GenBank/DDBJ whole genome shotgun (WGS) entry which is preliminary data.</text>
</comment>